<organism evidence="16 17">
    <name type="scientific">Rhodotorula toruloides</name>
    <name type="common">Yeast</name>
    <name type="synonym">Rhodosporidium toruloides</name>
    <dbReference type="NCBI Taxonomy" id="5286"/>
    <lineage>
        <taxon>Eukaryota</taxon>
        <taxon>Fungi</taxon>
        <taxon>Dikarya</taxon>
        <taxon>Basidiomycota</taxon>
        <taxon>Pucciniomycotina</taxon>
        <taxon>Microbotryomycetes</taxon>
        <taxon>Sporidiobolales</taxon>
        <taxon>Sporidiobolaceae</taxon>
        <taxon>Rhodotorula</taxon>
    </lineage>
</organism>
<comment type="catalytic activity">
    <reaction evidence="10">
        <text>L-threonyl-[protein] + ATP = O-phospho-L-threonyl-[protein] + ADP + H(+)</text>
        <dbReference type="Rhea" id="RHEA:46608"/>
        <dbReference type="Rhea" id="RHEA-COMP:11060"/>
        <dbReference type="Rhea" id="RHEA-COMP:11605"/>
        <dbReference type="ChEBI" id="CHEBI:15378"/>
        <dbReference type="ChEBI" id="CHEBI:30013"/>
        <dbReference type="ChEBI" id="CHEBI:30616"/>
        <dbReference type="ChEBI" id="CHEBI:61977"/>
        <dbReference type="ChEBI" id="CHEBI:456216"/>
        <dbReference type="EC" id="2.7.11.1"/>
    </reaction>
</comment>
<dbReference type="PANTHER" id="PTHR45832:SF22">
    <property type="entry name" value="SERINE_THREONINE-PROTEIN KINASE SAMKA-RELATED"/>
    <property type="match status" value="1"/>
</dbReference>
<dbReference type="PROSITE" id="PS00107">
    <property type="entry name" value="PROTEIN_KINASE_ATP"/>
    <property type="match status" value="1"/>
</dbReference>
<dbReference type="CDD" id="cd01093">
    <property type="entry name" value="CRIB_PAK_like"/>
    <property type="match status" value="1"/>
</dbReference>
<dbReference type="Gene3D" id="1.10.510.10">
    <property type="entry name" value="Transferase(Phosphotransferase) domain 1"/>
    <property type="match status" value="1"/>
</dbReference>
<dbReference type="GO" id="GO:0106310">
    <property type="term" value="F:protein serine kinase activity"/>
    <property type="evidence" value="ECO:0007669"/>
    <property type="project" value="RHEA"/>
</dbReference>
<dbReference type="PROSITE" id="PS50011">
    <property type="entry name" value="PROTEIN_KINASE_DOM"/>
    <property type="match status" value="1"/>
</dbReference>
<accession>A0A511KDZ2</accession>
<feature type="binding site" evidence="12">
    <location>
        <position position="715"/>
    </location>
    <ligand>
        <name>ATP</name>
        <dbReference type="ChEBI" id="CHEBI:30616"/>
    </ligand>
</feature>
<evidence type="ECO:0000256" key="6">
    <source>
        <dbReference type="ARBA" id="ARBA00022679"/>
    </source>
</evidence>
<dbReference type="CDD" id="cd06614">
    <property type="entry name" value="STKc_PAK"/>
    <property type="match status" value="1"/>
</dbReference>
<dbReference type="GO" id="GO:0030447">
    <property type="term" value="P:filamentous growth"/>
    <property type="evidence" value="ECO:0007669"/>
    <property type="project" value="UniProtKB-ARBA"/>
</dbReference>
<feature type="compositionally biased region" description="Polar residues" evidence="13">
    <location>
        <begin position="308"/>
        <end position="318"/>
    </location>
</feature>
<comment type="similarity">
    <text evidence="2">Belongs to the protein kinase superfamily. STE Ser/Thr protein kinase family. STE20 subfamily.</text>
</comment>
<evidence type="ECO:0000256" key="8">
    <source>
        <dbReference type="ARBA" id="ARBA00022777"/>
    </source>
</evidence>
<evidence type="ECO:0000256" key="2">
    <source>
        <dbReference type="ARBA" id="ARBA00008874"/>
    </source>
</evidence>
<dbReference type="InterPro" id="IPR017441">
    <property type="entry name" value="Protein_kinase_ATP_BS"/>
</dbReference>
<dbReference type="InterPro" id="IPR011009">
    <property type="entry name" value="Kinase-like_dom_sf"/>
</dbReference>
<evidence type="ECO:0000256" key="3">
    <source>
        <dbReference type="ARBA" id="ARBA00012513"/>
    </source>
</evidence>
<evidence type="ECO:0000256" key="5">
    <source>
        <dbReference type="ARBA" id="ARBA00022527"/>
    </source>
</evidence>
<dbReference type="Pfam" id="PF00069">
    <property type="entry name" value="Pkinase"/>
    <property type="match status" value="1"/>
</dbReference>
<feature type="compositionally biased region" description="Polar residues" evidence="13">
    <location>
        <begin position="255"/>
        <end position="277"/>
    </location>
</feature>
<feature type="compositionally biased region" description="Low complexity" evidence="13">
    <location>
        <begin position="281"/>
        <end position="303"/>
    </location>
</feature>
<dbReference type="InterPro" id="IPR033923">
    <property type="entry name" value="PAK_BD"/>
</dbReference>
<feature type="domain" description="Protein kinase" evidence="14">
    <location>
        <begin position="686"/>
        <end position="937"/>
    </location>
</feature>
<evidence type="ECO:0000256" key="13">
    <source>
        <dbReference type="SAM" id="MobiDB-lite"/>
    </source>
</evidence>
<dbReference type="PROSITE" id="PS00108">
    <property type="entry name" value="PROTEIN_KINASE_ST"/>
    <property type="match status" value="1"/>
</dbReference>
<dbReference type="FunFam" id="3.30.200.20:FF:000385">
    <property type="entry name" value="Non-specific serine/threonine protein kinase"/>
    <property type="match status" value="1"/>
</dbReference>
<keyword evidence="7 12" id="KW-0547">Nucleotide-binding</keyword>
<dbReference type="EMBL" id="BJWK01000006">
    <property type="protein sequence ID" value="GEM08599.1"/>
    <property type="molecule type" value="Genomic_DNA"/>
</dbReference>
<feature type="compositionally biased region" description="Low complexity" evidence="13">
    <location>
        <begin position="62"/>
        <end position="98"/>
    </location>
</feature>
<feature type="region of interest" description="Disordered" evidence="13">
    <location>
        <begin position="1"/>
        <end position="365"/>
    </location>
</feature>
<dbReference type="Gene3D" id="3.90.810.10">
    <property type="entry name" value="CRIB domain"/>
    <property type="match status" value="1"/>
</dbReference>
<dbReference type="InterPro" id="IPR000095">
    <property type="entry name" value="CRIB_dom"/>
</dbReference>
<dbReference type="SMART" id="SM00220">
    <property type="entry name" value="S_TKc"/>
    <property type="match status" value="1"/>
</dbReference>
<dbReference type="SMART" id="SM00285">
    <property type="entry name" value="PBD"/>
    <property type="match status" value="1"/>
</dbReference>
<comment type="caution">
    <text evidence="16">The sequence shown here is derived from an EMBL/GenBank/DDBJ whole genome shotgun (WGS) entry which is preliminary data.</text>
</comment>
<feature type="domain" description="CRIB" evidence="15">
    <location>
        <begin position="386"/>
        <end position="399"/>
    </location>
</feature>
<evidence type="ECO:0000256" key="7">
    <source>
        <dbReference type="ARBA" id="ARBA00022741"/>
    </source>
</evidence>
<evidence type="ECO:0000313" key="17">
    <source>
        <dbReference type="Proteomes" id="UP000321518"/>
    </source>
</evidence>
<evidence type="ECO:0000259" key="14">
    <source>
        <dbReference type="PROSITE" id="PS50011"/>
    </source>
</evidence>
<evidence type="ECO:0000256" key="1">
    <source>
        <dbReference type="ARBA" id="ARBA00004496"/>
    </source>
</evidence>
<dbReference type="InterPro" id="IPR051931">
    <property type="entry name" value="PAK3-like"/>
</dbReference>
<feature type="compositionally biased region" description="Pro residues" evidence="13">
    <location>
        <begin position="488"/>
        <end position="505"/>
    </location>
</feature>
<feature type="compositionally biased region" description="Low complexity" evidence="13">
    <location>
        <begin position="168"/>
        <end position="179"/>
    </location>
</feature>
<keyword evidence="9 12" id="KW-0067">ATP-binding</keyword>
<dbReference type="FunFam" id="1.10.510.10:FF:000011">
    <property type="entry name" value="Non-specific serine/threonine protein kinase"/>
    <property type="match status" value="1"/>
</dbReference>
<dbReference type="SUPFAM" id="SSF56112">
    <property type="entry name" value="Protein kinase-like (PK-like)"/>
    <property type="match status" value="1"/>
</dbReference>
<evidence type="ECO:0000256" key="10">
    <source>
        <dbReference type="ARBA" id="ARBA00047899"/>
    </source>
</evidence>
<keyword evidence="8 16" id="KW-0418">Kinase</keyword>
<dbReference type="GO" id="GO:0004674">
    <property type="term" value="F:protein serine/threonine kinase activity"/>
    <property type="evidence" value="ECO:0007669"/>
    <property type="project" value="UniProtKB-KW"/>
</dbReference>
<comment type="catalytic activity">
    <reaction evidence="11">
        <text>L-seryl-[protein] + ATP = O-phospho-L-seryl-[protein] + ADP + H(+)</text>
        <dbReference type="Rhea" id="RHEA:17989"/>
        <dbReference type="Rhea" id="RHEA-COMP:9863"/>
        <dbReference type="Rhea" id="RHEA-COMP:11604"/>
        <dbReference type="ChEBI" id="CHEBI:15378"/>
        <dbReference type="ChEBI" id="CHEBI:29999"/>
        <dbReference type="ChEBI" id="CHEBI:30616"/>
        <dbReference type="ChEBI" id="CHEBI:83421"/>
        <dbReference type="ChEBI" id="CHEBI:456216"/>
        <dbReference type="EC" id="2.7.11.1"/>
    </reaction>
</comment>
<gene>
    <name evidence="16" type="ORF">Rt10032_c06g2616</name>
</gene>
<feature type="region of interest" description="Disordered" evidence="13">
    <location>
        <begin position="467"/>
        <end position="668"/>
    </location>
</feature>
<evidence type="ECO:0000256" key="12">
    <source>
        <dbReference type="PROSITE-ProRule" id="PRU10141"/>
    </source>
</evidence>
<dbReference type="PANTHER" id="PTHR45832">
    <property type="entry name" value="SERINE/THREONINE-PROTEIN KINASE SAMKA-RELATED-RELATED"/>
    <property type="match status" value="1"/>
</dbReference>
<feature type="compositionally biased region" description="Basic and acidic residues" evidence="13">
    <location>
        <begin position="347"/>
        <end position="361"/>
    </location>
</feature>
<dbReference type="Gene3D" id="3.30.200.20">
    <property type="entry name" value="Phosphorylase Kinase, domain 1"/>
    <property type="match status" value="1"/>
</dbReference>
<feature type="compositionally biased region" description="Low complexity" evidence="13">
    <location>
        <begin position="232"/>
        <end position="248"/>
    </location>
</feature>
<dbReference type="InterPro" id="IPR000719">
    <property type="entry name" value="Prot_kinase_dom"/>
</dbReference>
<dbReference type="PROSITE" id="PS50108">
    <property type="entry name" value="CRIB"/>
    <property type="match status" value="1"/>
</dbReference>
<dbReference type="Proteomes" id="UP000321518">
    <property type="component" value="Unassembled WGS sequence"/>
</dbReference>
<dbReference type="InterPro" id="IPR008271">
    <property type="entry name" value="Ser/Thr_kinase_AS"/>
</dbReference>
<keyword evidence="6" id="KW-0808">Transferase</keyword>
<feature type="compositionally biased region" description="Low complexity" evidence="13">
    <location>
        <begin position="34"/>
        <end position="54"/>
    </location>
</feature>
<dbReference type="GO" id="GO:0005524">
    <property type="term" value="F:ATP binding"/>
    <property type="evidence" value="ECO:0007669"/>
    <property type="project" value="UniProtKB-UniRule"/>
</dbReference>
<protein>
    <recommendedName>
        <fullName evidence="3">non-specific serine/threonine protein kinase</fullName>
        <ecNumber evidence="3">2.7.11.1</ecNumber>
    </recommendedName>
</protein>
<feature type="compositionally biased region" description="Pro residues" evidence="13">
    <location>
        <begin position="601"/>
        <end position="621"/>
    </location>
</feature>
<keyword evidence="5" id="KW-0723">Serine/threonine-protein kinase</keyword>
<dbReference type="OrthoDB" id="248923at2759"/>
<evidence type="ECO:0000313" key="16">
    <source>
        <dbReference type="EMBL" id="GEM08599.1"/>
    </source>
</evidence>
<comment type="subcellular location">
    <subcellularLocation>
        <location evidence="1">Cytoplasm</location>
    </subcellularLocation>
</comment>
<reference evidence="16 17" key="1">
    <citation type="submission" date="2019-07" db="EMBL/GenBank/DDBJ databases">
        <title>Rhodotorula toruloides NBRC10032 genome sequencing.</title>
        <authorList>
            <person name="Shida Y."/>
            <person name="Takaku H."/>
            <person name="Ogasawara W."/>
            <person name="Mori K."/>
        </authorList>
    </citation>
    <scope>NUCLEOTIDE SEQUENCE [LARGE SCALE GENOMIC DNA]</scope>
    <source>
        <strain evidence="16 17">NBRC10032</strain>
    </source>
</reference>
<dbReference type="AlphaFoldDB" id="A0A511KDZ2"/>
<proteinExistence type="inferred from homology"/>
<evidence type="ECO:0000256" key="11">
    <source>
        <dbReference type="ARBA" id="ARBA00048679"/>
    </source>
</evidence>
<dbReference type="GO" id="GO:0005737">
    <property type="term" value="C:cytoplasm"/>
    <property type="evidence" value="ECO:0007669"/>
    <property type="project" value="UniProtKB-SubCell"/>
</dbReference>
<evidence type="ECO:0000256" key="4">
    <source>
        <dbReference type="ARBA" id="ARBA00022490"/>
    </source>
</evidence>
<feature type="compositionally biased region" description="Polar residues" evidence="13">
    <location>
        <begin position="327"/>
        <end position="345"/>
    </location>
</feature>
<keyword evidence="4" id="KW-0963">Cytoplasm</keyword>
<feature type="compositionally biased region" description="Pro residues" evidence="13">
    <location>
        <begin position="204"/>
        <end position="215"/>
    </location>
</feature>
<sequence length="961" mass="100531">MPSLNAPSRPPIGAQPVSIVGPRPGSSGTGAYTGAPAPFSPAALSAGAAGASGSRTIGGPMALQSPQAAAYQYQQQQQQQRAQEQAPAGSSSQQQQQQRLNFQPGRSAPAPPGSMNGHVYDVDNKRNSYGGGAARSSYLPSSGRPPFALANSSGSSFQPSRPAPPVPASSASSATPSPARHYPGPTSNLPDGSWEMVNDDSSPPAAPPKRPPHPSGPSGMSHSYRDMSDTLPSPSSSSPAASRSHQPPYAHHQPSHSIAQSYSLLTDPATSAATNLSMLDPSSSSSVRPPSLAVPSPSPAGSAHRPSSEGTDYLSTPAASGRAPGSSEGQAQGASTPSSAGTGQRYSGDRDGGGTTREGKKSKGFGSFFADVFSNTGGGGGRKVEISTPYDPVHLTHVGFNSDTGEFTGLPKEWQQLLQNAGVSREEQAAHPQAVAEIVAFYQDATKGLAAPPGAEQDDVWDKFRKASGSAQGGHGPPTQGNFEQPRAAPPPPPLRKAPGPPPGVAPASAPQRLAQPPPSQQSRYEREQSAERVGAAGAGNLPTSPDPRAPSPGEALYRSQSARASPTPPPSSAAASTLNKAKLALERAQSQRAAGGNALPAPPPAPHRPAPPKPPGPPAPQQQQQQQLATKPSLRKPANLEGDAAKPGGPGAQPRRREPKSKGKDQDIVERLKAICTDADPTKLYRNLVKIGQGASGGVYTAYQVGTNMSVAIKQMNLEQQPKQDLIINEILVMKESRHQNIVNFIDSFLVNNDLWVVMEYMEGGSLTDVVTANIMSEGQIAAVSREVLQGLKHLHEHGVIHRDIKSDNILLSMQGDIKLTDFGFCAQIKGDNAKRTTMVGTPYWMAPEVVTRKEYGPKVDVWSLGIMCIEMIEGEPPYLNEAPLRALYLIATTGSPAIPNAEQLSVVFRDFLAVALAVDTDQRPDAAQLLQHSFISKAQPLTTLTPLIQAARQAAKSKS</sequence>
<evidence type="ECO:0000259" key="15">
    <source>
        <dbReference type="PROSITE" id="PS50108"/>
    </source>
</evidence>
<evidence type="ECO:0000256" key="9">
    <source>
        <dbReference type="ARBA" id="ARBA00022840"/>
    </source>
</evidence>
<dbReference type="Pfam" id="PF00786">
    <property type="entry name" value="PBD"/>
    <property type="match status" value="1"/>
</dbReference>
<dbReference type="InterPro" id="IPR036936">
    <property type="entry name" value="CRIB_dom_sf"/>
</dbReference>
<dbReference type="EC" id="2.7.11.1" evidence="3"/>
<name>A0A511KDZ2_RHOTO</name>